<evidence type="ECO:0000313" key="2">
    <source>
        <dbReference type="EMBL" id="KAL2324674.1"/>
    </source>
</evidence>
<dbReference type="PROSITE" id="PS50181">
    <property type="entry name" value="FBOX"/>
    <property type="match status" value="1"/>
</dbReference>
<dbReference type="Pfam" id="PF12937">
    <property type="entry name" value="F-box-like"/>
    <property type="match status" value="1"/>
</dbReference>
<dbReference type="Pfam" id="PF07734">
    <property type="entry name" value="FBA_1"/>
    <property type="match status" value="1"/>
</dbReference>
<dbReference type="PANTHER" id="PTHR31672:SF13">
    <property type="entry name" value="F-BOX PROTEIN CPR30-LIKE"/>
    <property type="match status" value="1"/>
</dbReference>
<dbReference type="InterPro" id="IPR036047">
    <property type="entry name" value="F-box-like_dom_sf"/>
</dbReference>
<dbReference type="InterPro" id="IPR050796">
    <property type="entry name" value="SCF_F-box_component"/>
</dbReference>
<keyword evidence="3" id="KW-1185">Reference proteome</keyword>
<comment type="caution">
    <text evidence="2">The sequence shown here is derived from an EMBL/GenBank/DDBJ whole genome shotgun (WGS) entry which is preliminary data.</text>
</comment>
<accession>A0ABD1LMB7</accession>
<dbReference type="PANTHER" id="PTHR31672">
    <property type="entry name" value="BNACNNG10540D PROTEIN"/>
    <property type="match status" value="1"/>
</dbReference>
<dbReference type="AlphaFoldDB" id="A0ABD1LMB7"/>
<reference evidence="2 3" key="1">
    <citation type="submission" date="2024-08" db="EMBL/GenBank/DDBJ databases">
        <title>Insights into the chromosomal genome structure of Flemingia macrophylla.</title>
        <authorList>
            <person name="Ding Y."/>
            <person name="Zhao Y."/>
            <person name="Bi W."/>
            <person name="Wu M."/>
            <person name="Zhao G."/>
            <person name="Gong Y."/>
            <person name="Li W."/>
            <person name="Zhang P."/>
        </authorList>
    </citation>
    <scope>NUCLEOTIDE SEQUENCE [LARGE SCALE GENOMIC DNA]</scope>
    <source>
        <strain evidence="2">DYQJB</strain>
        <tissue evidence="2">Leaf</tissue>
    </source>
</reference>
<protein>
    <recommendedName>
        <fullName evidence="1">F-box domain-containing protein</fullName>
    </recommendedName>
</protein>
<dbReference type="SUPFAM" id="SSF81383">
    <property type="entry name" value="F-box domain"/>
    <property type="match status" value="1"/>
</dbReference>
<sequence length="366" mass="41380">MSDLVSPASYSSPSFPVLPDELILKILHRVLVRSLLRFKCVCKSWNAIISDPEFANDHLCTSIADPNMTHHRLVSSNPTEPPQIISFSVQSLFQNPPTGVEPQNLRMSLKYHIVGSCNGLLCLFEIYQGYFKLWNPSTGLKSERLSIGVFPDVIITYHGFGYDHVNHKYKVLAVVENAHETLTKIYSFGSNASTVIQAFPCDPTRMQGKFVSGTLNWIAEQGASDDQWLILSLDMVSETYSEILLPDEDEEKIYTPVLHVLRNCLCVCFFESKSAHWILWLMKDYGVQNSWTKLMMVPHVGREISAGYHLFEPLCIAENGVVLLKTTSANLVLFDPNDGRLNYLRIRGEIGFNMLIYHESLVSPQC</sequence>
<proteinExistence type="predicted"/>
<dbReference type="InterPro" id="IPR017451">
    <property type="entry name" value="F-box-assoc_interact_dom"/>
</dbReference>
<name>A0ABD1LMB7_9FABA</name>
<dbReference type="SMART" id="SM00256">
    <property type="entry name" value="FBOX"/>
    <property type="match status" value="1"/>
</dbReference>
<gene>
    <name evidence="2" type="ORF">Fmac_023732</name>
</gene>
<dbReference type="InterPro" id="IPR001810">
    <property type="entry name" value="F-box_dom"/>
</dbReference>
<dbReference type="EMBL" id="JBGMDY010000008">
    <property type="protein sequence ID" value="KAL2324674.1"/>
    <property type="molecule type" value="Genomic_DNA"/>
</dbReference>
<dbReference type="NCBIfam" id="TIGR01640">
    <property type="entry name" value="F_box_assoc_1"/>
    <property type="match status" value="1"/>
</dbReference>
<evidence type="ECO:0000313" key="3">
    <source>
        <dbReference type="Proteomes" id="UP001603857"/>
    </source>
</evidence>
<evidence type="ECO:0000259" key="1">
    <source>
        <dbReference type="PROSITE" id="PS50181"/>
    </source>
</evidence>
<feature type="domain" description="F-box" evidence="1">
    <location>
        <begin position="12"/>
        <end position="58"/>
    </location>
</feature>
<dbReference type="Gene3D" id="1.20.1280.50">
    <property type="match status" value="1"/>
</dbReference>
<organism evidence="2 3">
    <name type="scientific">Flemingia macrophylla</name>
    <dbReference type="NCBI Taxonomy" id="520843"/>
    <lineage>
        <taxon>Eukaryota</taxon>
        <taxon>Viridiplantae</taxon>
        <taxon>Streptophyta</taxon>
        <taxon>Embryophyta</taxon>
        <taxon>Tracheophyta</taxon>
        <taxon>Spermatophyta</taxon>
        <taxon>Magnoliopsida</taxon>
        <taxon>eudicotyledons</taxon>
        <taxon>Gunneridae</taxon>
        <taxon>Pentapetalae</taxon>
        <taxon>rosids</taxon>
        <taxon>fabids</taxon>
        <taxon>Fabales</taxon>
        <taxon>Fabaceae</taxon>
        <taxon>Papilionoideae</taxon>
        <taxon>50 kb inversion clade</taxon>
        <taxon>NPAAA clade</taxon>
        <taxon>indigoferoid/millettioid clade</taxon>
        <taxon>Phaseoleae</taxon>
        <taxon>Flemingia</taxon>
    </lineage>
</organism>
<dbReference type="Proteomes" id="UP001603857">
    <property type="component" value="Unassembled WGS sequence"/>
</dbReference>
<dbReference type="CDD" id="cd22157">
    <property type="entry name" value="F-box_AtFBW1-like"/>
    <property type="match status" value="1"/>
</dbReference>
<dbReference type="InterPro" id="IPR006527">
    <property type="entry name" value="F-box-assoc_dom_typ1"/>
</dbReference>